<accession>A0ABW5P184</accession>
<dbReference type="PANTHER" id="PTHR43194">
    <property type="entry name" value="HYDROLASE ALPHA/BETA FOLD FAMILY"/>
    <property type="match status" value="1"/>
</dbReference>
<dbReference type="SUPFAM" id="SSF53474">
    <property type="entry name" value="alpha/beta-Hydrolases"/>
    <property type="match status" value="1"/>
</dbReference>
<dbReference type="PANTHER" id="PTHR43194:SF5">
    <property type="entry name" value="PIMELOYL-[ACYL-CARRIER PROTEIN] METHYL ESTER ESTERASE"/>
    <property type="match status" value="1"/>
</dbReference>
<dbReference type="Pfam" id="PF12697">
    <property type="entry name" value="Abhydrolase_6"/>
    <property type="match status" value="1"/>
</dbReference>
<evidence type="ECO:0000259" key="1">
    <source>
        <dbReference type="Pfam" id="PF12697"/>
    </source>
</evidence>
<gene>
    <name evidence="2" type="ORF">ACFSR9_05450</name>
</gene>
<dbReference type="InterPro" id="IPR000073">
    <property type="entry name" value="AB_hydrolase_1"/>
</dbReference>
<organism evidence="2 3">
    <name type="scientific">Deinococcus taklimakanensis</name>
    <dbReference type="NCBI Taxonomy" id="536443"/>
    <lineage>
        <taxon>Bacteria</taxon>
        <taxon>Thermotogati</taxon>
        <taxon>Deinococcota</taxon>
        <taxon>Deinococci</taxon>
        <taxon>Deinococcales</taxon>
        <taxon>Deinococcaceae</taxon>
        <taxon>Deinococcus</taxon>
    </lineage>
</organism>
<dbReference type="InterPro" id="IPR029058">
    <property type="entry name" value="AB_hydrolase_fold"/>
</dbReference>
<dbReference type="RefSeq" id="WP_386843814.1">
    <property type="nucleotide sequence ID" value="NZ_JBHUMK010000021.1"/>
</dbReference>
<keyword evidence="3" id="KW-1185">Reference proteome</keyword>
<evidence type="ECO:0000313" key="3">
    <source>
        <dbReference type="Proteomes" id="UP001597475"/>
    </source>
</evidence>
<protein>
    <submittedName>
        <fullName evidence="2">Alpha/beta fold hydrolase</fullName>
    </submittedName>
</protein>
<proteinExistence type="predicted"/>
<keyword evidence="2" id="KW-0378">Hydrolase</keyword>
<name>A0ABW5P184_9DEIO</name>
<dbReference type="GO" id="GO:0016787">
    <property type="term" value="F:hydrolase activity"/>
    <property type="evidence" value="ECO:0007669"/>
    <property type="project" value="UniProtKB-KW"/>
</dbReference>
<dbReference type="InterPro" id="IPR050228">
    <property type="entry name" value="Carboxylesterase_BioH"/>
</dbReference>
<evidence type="ECO:0000313" key="2">
    <source>
        <dbReference type="EMBL" id="MFD2608888.1"/>
    </source>
</evidence>
<dbReference type="EMBL" id="JBHUMK010000021">
    <property type="protein sequence ID" value="MFD2608888.1"/>
    <property type="molecule type" value="Genomic_DNA"/>
</dbReference>
<comment type="caution">
    <text evidence="2">The sequence shown here is derived from an EMBL/GenBank/DDBJ whole genome shotgun (WGS) entry which is preliminary data.</text>
</comment>
<sequence length="249" mass="27391">MAFDWFEESGVRLRVQHVPAQSASGGGPVVLIHGLSGSARWWRYNVRALSREHDVYLLDLAGYGGAWRQRAPGVQEIARLVLHWLEARDLRDVTLIGHSMGGQISMHVASLAGDRVRNLVLACASGLLKTSVLRTALKLPRAGMTGRPAFMPRLIADAVRAGPRNLWSSTRDLLKDSVEDLLPGLRARTLVVWGTRDALVPVTLGRLLAGAIPGAIFHEFPRAGHVVMVDAPREFNELVLAFLHADRRR</sequence>
<feature type="domain" description="AB hydrolase-1" evidence="1">
    <location>
        <begin position="29"/>
        <end position="237"/>
    </location>
</feature>
<dbReference type="Proteomes" id="UP001597475">
    <property type="component" value="Unassembled WGS sequence"/>
</dbReference>
<dbReference type="Gene3D" id="3.40.50.1820">
    <property type="entry name" value="alpha/beta hydrolase"/>
    <property type="match status" value="1"/>
</dbReference>
<reference evidence="3" key="1">
    <citation type="journal article" date="2019" name="Int. J. Syst. Evol. Microbiol.">
        <title>The Global Catalogue of Microorganisms (GCM) 10K type strain sequencing project: providing services to taxonomists for standard genome sequencing and annotation.</title>
        <authorList>
            <consortium name="The Broad Institute Genomics Platform"/>
            <consortium name="The Broad Institute Genome Sequencing Center for Infectious Disease"/>
            <person name="Wu L."/>
            <person name="Ma J."/>
        </authorList>
    </citation>
    <scope>NUCLEOTIDE SEQUENCE [LARGE SCALE GENOMIC DNA]</scope>
    <source>
        <strain evidence="3">KCTC 33842</strain>
    </source>
</reference>